<dbReference type="InterPro" id="IPR023214">
    <property type="entry name" value="HAD_sf"/>
</dbReference>
<organism evidence="1 2">
    <name type="scientific">Duncaniella muris</name>
    <dbReference type="NCBI Taxonomy" id="2094150"/>
    <lineage>
        <taxon>Bacteria</taxon>
        <taxon>Pseudomonadati</taxon>
        <taxon>Bacteroidota</taxon>
        <taxon>Bacteroidia</taxon>
        <taxon>Bacteroidales</taxon>
        <taxon>Muribaculaceae</taxon>
        <taxon>Duncaniella</taxon>
    </lineage>
</organism>
<evidence type="ECO:0000313" key="1">
    <source>
        <dbReference type="EMBL" id="PWB00811.1"/>
    </source>
</evidence>
<dbReference type="EMBL" id="PUEC01000031">
    <property type="protein sequence ID" value="PWB00811.1"/>
    <property type="molecule type" value="Genomic_DNA"/>
</dbReference>
<dbReference type="SUPFAM" id="SSF56784">
    <property type="entry name" value="HAD-like"/>
    <property type="match status" value="1"/>
</dbReference>
<evidence type="ECO:0008006" key="3">
    <source>
        <dbReference type="Google" id="ProtNLM"/>
    </source>
</evidence>
<sequence>MKISTGVPLPAEGVQCVASPCVVVDLDGTLICGNSLHMLVRFMAAQLRRRRGFWRLLRIGGLLGLRRLRLISHTGMKHPVHRMAAESMSEADMENFVSVLGAALNRKLLERLDGYRRRGYRILLASAAPDLYLPRLTALAGFDGFIATPLPASAGEAYTETRGEHKRDLCLDYAAREGWTIAVVATDHPDDLPLLLLPGISRLLVSPAPGLPEELRRRGLDFEII</sequence>
<protein>
    <recommendedName>
        <fullName evidence="3">Haloacid dehalogenase-like hydrolase</fullName>
    </recommendedName>
</protein>
<dbReference type="Gene3D" id="3.40.50.1000">
    <property type="entry name" value="HAD superfamily/HAD-like"/>
    <property type="match status" value="1"/>
</dbReference>
<accession>A0A2V1IKW4</accession>
<comment type="caution">
    <text evidence="1">The sequence shown here is derived from an EMBL/GenBank/DDBJ whole genome shotgun (WGS) entry which is preliminary data.</text>
</comment>
<dbReference type="AlphaFoldDB" id="A0A2V1IKW4"/>
<evidence type="ECO:0000313" key="2">
    <source>
        <dbReference type="Proteomes" id="UP000244905"/>
    </source>
</evidence>
<dbReference type="Pfam" id="PF12710">
    <property type="entry name" value="HAD"/>
    <property type="match status" value="1"/>
</dbReference>
<dbReference type="RefSeq" id="WP_107033131.1">
    <property type="nucleotide sequence ID" value="NZ_CAPDHO010000018.1"/>
</dbReference>
<reference evidence="2" key="1">
    <citation type="submission" date="2018-02" db="EMBL/GenBank/DDBJ databases">
        <authorList>
            <person name="Clavel T."/>
            <person name="Strowig T."/>
        </authorList>
    </citation>
    <scope>NUCLEOTIDE SEQUENCE [LARGE SCALE GENOMIC DNA]</scope>
    <source>
        <strain evidence="2">DSM 103720</strain>
    </source>
</reference>
<dbReference type="GeneID" id="82527003"/>
<gene>
    <name evidence="1" type="ORF">C5O23_11740</name>
</gene>
<dbReference type="Proteomes" id="UP000244905">
    <property type="component" value="Unassembled WGS sequence"/>
</dbReference>
<keyword evidence="2" id="KW-1185">Reference proteome</keyword>
<dbReference type="InterPro" id="IPR036412">
    <property type="entry name" value="HAD-like_sf"/>
</dbReference>
<dbReference type="Gene3D" id="1.20.1440.100">
    <property type="entry name" value="SG protein - dephosphorylation function"/>
    <property type="match status" value="1"/>
</dbReference>
<name>A0A2V1IKW4_9BACT</name>
<proteinExistence type="predicted"/>